<dbReference type="InterPro" id="IPR038726">
    <property type="entry name" value="PDDEXK_AddAB-type"/>
</dbReference>
<gene>
    <name evidence="3" type="ORF">SAMN05421742_102289</name>
</gene>
<feature type="region of interest" description="Disordered" evidence="1">
    <location>
        <begin position="273"/>
        <end position="294"/>
    </location>
</feature>
<dbReference type="EMBL" id="FNCV01000002">
    <property type="protein sequence ID" value="SDG74253.1"/>
    <property type="molecule type" value="Genomic_DNA"/>
</dbReference>
<evidence type="ECO:0000256" key="1">
    <source>
        <dbReference type="SAM" id="MobiDB-lite"/>
    </source>
</evidence>
<dbReference type="Pfam" id="PF12705">
    <property type="entry name" value="PDDEXK_1"/>
    <property type="match status" value="1"/>
</dbReference>
<dbReference type="SUPFAM" id="SSF52540">
    <property type="entry name" value="P-loop containing nucleoside triphosphate hydrolases"/>
    <property type="match status" value="1"/>
</dbReference>
<dbReference type="InterPro" id="IPR027417">
    <property type="entry name" value="P-loop_NTPase"/>
</dbReference>
<sequence length="998" mass="105292">MASVYTIAAGVSFVDHLAAGLLARAPAEDPAALSATTVLLPTRRAGRALKEAFLRQSGGRPVLLPRLLTLGDSADAEDLDQLDAPADELVPLAPLERQVRLARLIAAAPGGADLPLEQALGLAAELGRLLDQVATEGLSWDRLPELVPAGELAAHWQVTLDFLTILTKGWPALLADLGAIDAAQAARQRTLARAARWAETPPGPVVAAGSTGSVPATAELLATIASLPEGAVVLPGLDRALDPESWEKLPPSHPQYGLKRLLERLETPREAVADWPAPSPLPGGGPQGRRPPPDRARLIAETFRPAATTDRWDAMAPLAPQVLDGLTRLDCPTPREEAAAIALLLRRALEEVDQATTCALVTPDRGLARRVAAEMGRWGVQVADSAGRPLAATPVGAFLRLLAEAAAEDLAPLPLLALLKHPLAAGGQPVGRFRARVRRLERAVLRGPRPGPGIRGLQAALALLDGAEARAARGLAGWLDALQARLAPLTGLMATPRVAPDALLNALFASAEALAADSALPGPARLWRGDDGEAAAAFAAEASEAARLLDPLAPRHLPGLLDALLAGRVVRPAWGDHPRLFIWGPLEARLQQVDVLILGGLNAGTWPADSPPDPWMSAPMRTRFGLPPAERRVGLAAHDVAQGLAAGEVWLTRAERVDGTPSVPSRWLLRLDAALAAGGLAEPWQRKRASARATWLAWAAALDRPDAFRPATPPRPAPPLAARPTRLSVTRIEEWMRDPYACYARHVLRLKALDPLDAEPGPAEQGTLIHAILEAFVTAHPSGPLPADAARRLHDLGASAFAPLKTARPGVHALWWPRFLGLIDWLIARETERRPALARAFCEVEGELDVGGFVVRATADRVERLADGRLAVIDYKTGTPPSAKEVAAGFAPQLPLEAAIARAGGFSGVPAGPVAELAFWKLSGGPDGGTIRPATAKDTTPDSLAEAAVAGLKGLVAAFADPKTPYEARPHPGHVPRYSDYLHLARVAEWADADGEAE</sequence>
<keyword evidence="3" id="KW-0378">Hydrolase</keyword>
<accession>A0A1G7WQQ4</accession>
<dbReference type="AlphaFoldDB" id="A0A1G7WQQ4"/>
<protein>
    <submittedName>
        <fullName evidence="3">ATP-dependent helicase/nuclease subunit B</fullName>
    </submittedName>
</protein>
<dbReference type="InterPro" id="IPR014153">
    <property type="entry name" value="Ds_break_AddB"/>
</dbReference>
<dbReference type="Proteomes" id="UP000217076">
    <property type="component" value="Unassembled WGS sequence"/>
</dbReference>
<feature type="domain" description="PD-(D/E)XK endonuclease-like" evidence="2">
    <location>
        <begin position="726"/>
        <end position="963"/>
    </location>
</feature>
<name>A0A1G7WQQ4_9PROT</name>
<keyword evidence="3" id="KW-0347">Helicase</keyword>
<evidence type="ECO:0000259" key="2">
    <source>
        <dbReference type="Pfam" id="PF12705"/>
    </source>
</evidence>
<keyword evidence="3" id="KW-0067">ATP-binding</keyword>
<dbReference type="OrthoDB" id="9780606at2"/>
<dbReference type="GO" id="GO:0004386">
    <property type="term" value="F:helicase activity"/>
    <property type="evidence" value="ECO:0007669"/>
    <property type="project" value="UniProtKB-KW"/>
</dbReference>
<evidence type="ECO:0000313" key="3">
    <source>
        <dbReference type="EMBL" id="SDG74253.1"/>
    </source>
</evidence>
<organism evidence="3 4">
    <name type="scientific">Roseospirillum parvum</name>
    <dbReference type="NCBI Taxonomy" id="83401"/>
    <lineage>
        <taxon>Bacteria</taxon>
        <taxon>Pseudomonadati</taxon>
        <taxon>Pseudomonadota</taxon>
        <taxon>Alphaproteobacteria</taxon>
        <taxon>Rhodospirillales</taxon>
        <taxon>Rhodospirillaceae</taxon>
        <taxon>Roseospirillum</taxon>
    </lineage>
</organism>
<dbReference type="STRING" id="83401.SAMN05421742_102289"/>
<reference evidence="4" key="1">
    <citation type="submission" date="2016-10" db="EMBL/GenBank/DDBJ databases">
        <authorList>
            <person name="Varghese N."/>
            <person name="Submissions S."/>
        </authorList>
    </citation>
    <scope>NUCLEOTIDE SEQUENCE [LARGE SCALE GENOMIC DNA]</scope>
    <source>
        <strain evidence="4">930I</strain>
    </source>
</reference>
<proteinExistence type="predicted"/>
<evidence type="ECO:0000313" key="4">
    <source>
        <dbReference type="Proteomes" id="UP000217076"/>
    </source>
</evidence>
<keyword evidence="3" id="KW-0547">Nucleotide-binding</keyword>
<dbReference type="NCBIfam" id="TIGR02786">
    <property type="entry name" value="addB_alphas"/>
    <property type="match status" value="1"/>
</dbReference>
<keyword evidence="4" id="KW-1185">Reference proteome</keyword>
<dbReference type="RefSeq" id="WP_092616075.1">
    <property type="nucleotide sequence ID" value="NZ_FNCV01000002.1"/>
</dbReference>